<dbReference type="AlphaFoldDB" id="A0A9P6EMC4"/>
<dbReference type="GO" id="GO:0004609">
    <property type="term" value="F:phosphatidylserine decarboxylase activity"/>
    <property type="evidence" value="ECO:0007669"/>
    <property type="project" value="InterPro"/>
</dbReference>
<evidence type="ECO:0000313" key="5">
    <source>
        <dbReference type="Proteomes" id="UP000807306"/>
    </source>
</evidence>
<evidence type="ECO:0000313" key="4">
    <source>
        <dbReference type="EMBL" id="KAF9531697.1"/>
    </source>
</evidence>
<evidence type="ECO:0000256" key="2">
    <source>
        <dbReference type="ARBA" id="ARBA00023239"/>
    </source>
</evidence>
<accession>A0A9P6EMC4</accession>
<protein>
    <submittedName>
        <fullName evidence="4">Phophatidylserine decarboxylase-domain-containing protein</fullName>
    </submittedName>
</protein>
<dbReference type="Proteomes" id="UP000807306">
    <property type="component" value="Unassembled WGS sequence"/>
</dbReference>
<organism evidence="4 5">
    <name type="scientific">Crepidotus variabilis</name>
    <dbReference type="NCBI Taxonomy" id="179855"/>
    <lineage>
        <taxon>Eukaryota</taxon>
        <taxon>Fungi</taxon>
        <taxon>Dikarya</taxon>
        <taxon>Basidiomycota</taxon>
        <taxon>Agaricomycotina</taxon>
        <taxon>Agaricomycetes</taxon>
        <taxon>Agaricomycetidae</taxon>
        <taxon>Agaricales</taxon>
        <taxon>Agaricineae</taxon>
        <taxon>Crepidotaceae</taxon>
        <taxon>Crepidotus</taxon>
    </lineage>
</organism>
<dbReference type="OrthoDB" id="5973539at2759"/>
<comment type="caution">
    <text evidence="4">The sequence shown here is derived from an EMBL/GenBank/DDBJ whole genome shotgun (WGS) entry which is preliminary data.</text>
</comment>
<evidence type="ECO:0000259" key="3">
    <source>
        <dbReference type="Pfam" id="PF12588"/>
    </source>
</evidence>
<dbReference type="PANTHER" id="PTHR10067">
    <property type="entry name" value="PHOSPHATIDYLSERINE DECARBOXYLASE"/>
    <property type="match status" value="1"/>
</dbReference>
<keyword evidence="2" id="KW-0456">Lyase</keyword>
<sequence length="473" mass="52907">MSAFFLAILSRTLSPIDQPLQAMPESRGVGLWLPAPPDFIARWFTTINTSRLRRDTDSVLPVIQEFKQLIENDTTLFMYFTSMFDEIPSYSPYDKDVIGNPQIRDYQHMLQSFNEVIQTLPPWNDAANNIGFCGFPINAILNWPMGTPSGRSAFLDPRVNAMLKKMLTVWAGYLVSPASTNVLNTNSDGWLSPNAVRALTTSANLAGHEEIKFHDLYACDPSKPCLVYTYWDNFFTRTFKDGIRPISSPNDDSILVSPCEAAPYRLANDVSERATFWIKAQPYSLNDMLANDELVSRFVDGTVYQAFLSSLSYHRWHSPISGTVVKAYNIPGAYYSETLLNSFAGEGADPEATMRSRAYITAVATRAVIFIPADNDDIGLVCVLFVGMAEVSSCEINVYAGQHLVKGQEIGMFHFGGSTFCLIFQKDIDLCWEEDCLPPYPENMPNIAVRRKLATIRGVGHPRAENKEQVQSS</sequence>
<name>A0A9P6EMC4_9AGAR</name>
<dbReference type="PANTHER" id="PTHR10067:SF9">
    <property type="entry name" value="PHOSPHATIDYLSERINE DECARBOXYLASE FAMILY PROTEIN (AFU_ORTHOLOGUE AFUA_7G01730)"/>
    <property type="match status" value="1"/>
</dbReference>
<gene>
    <name evidence="4" type="ORF">CPB83DRAFT_904338</name>
</gene>
<dbReference type="EMBL" id="MU157834">
    <property type="protein sequence ID" value="KAF9531697.1"/>
    <property type="molecule type" value="Genomic_DNA"/>
</dbReference>
<evidence type="ECO:0000256" key="1">
    <source>
        <dbReference type="ARBA" id="ARBA00022793"/>
    </source>
</evidence>
<dbReference type="InterPro" id="IPR003817">
    <property type="entry name" value="PS_Dcarbxylase"/>
</dbReference>
<proteinExistence type="predicted"/>
<dbReference type="GO" id="GO:0006646">
    <property type="term" value="P:phosphatidylethanolamine biosynthetic process"/>
    <property type="evidence" value="ECO:0007669"/>
    <property type="project" value="TreeGrafter"/>
</dbReference>
<dbReference type="GO" id="GO:0005739">
    <property type="term" value="C:mitochondrion"/>
    <property type="evidence" value="ECO:0007669"/>
    <property type="project" value="TreeGrafter"/>
</dbReference>
<dbReference type="Pfam" id="PF02666">
    <property type="entry name" value="PS_Dcarbxylase"/>
    <property type="match status" value="1"/>
</dbReference>
<feature type="domain" description="L-tryptophan decarboxylase PsiD-like" evidence="3">
    <location>
        <begin position="61"/>
        <end position="198"/>
    </location>
</feature>
<reference evidence="4" key="1">
    <citation type="submission" date="2020-11" db="EMBL/GenBank/DDBJ databases">
        <authorList>
            <consortium name="DOE Joint Genome Institute"/>
            <person name="Ahrendt S."/>
            <person name="Riley R."/>
            <person name="Andreopoulos W."/>
            <person name="Labutti K."/>
            <person name="Pangilinan J."/>
            <person name="Ruiz-Duenas F.J."/>
            <person name="Barrasa J.M."/>
            <person name="Sanchez-Garcia M."/>
            <person name="Camarero S."/>
            <person name="Miyauchi S."/>
            <person name="Serrano A."/>
            <person name="Linde D."/>
            <person name="Babiker R."/>
            <person name="Drula E."/>
            <person name="Ayuso-Fernandez I."/>
            <person name="Pacheco R."/>
            <person name="Padilla G."/>
            <person name="Ferreira P."/>
            <person name="Barriuso J."/>
            <person name="Kellner H."/>
            <person name="Castanera R."/>
            <person name="Alfaro M."/>
            <person name="Ramirez L."/>
            <person name="Pisabarro A.G."/>
            <person name="Kuo A."/>
            <person name="Tritt A."/>
            <person name="Lipzen A."/>
            <person name="He G."/>
            <person name="Yan M."/>
            <person name="Ng V."/>
            <person name="Cullen D."/>
            <person name="Martin F."/>
            <person name="Rosso M.-N."/>
            <person name="Henrissat B."/>
            <person name="Hibbett D."/>
            <person name="Martinez A.T."/>
            <person name="Grigoriev I.V."/>
        </authorList>
    </citation>
    <scope>NUCLEOTIDE SEQUENCE</scope>
    <source>
        <strain evidence="4">CBS 506.95</strain>
    </source>
</reference>
<dbReference type="Pfam" id="PF12588">
    <property type="entry name" value="PSDC"/>
    <property type="match status" value="1"/>
</dbReference>
<keyword evidence="1" id="KW-0210">Decarboxylase</keyword>
<dbReference type="InterPro" id="IPR022237">
    <property type="entry name" value="PsiD-like"/>
</dbReference>
<keyword evidence="5" id="KW-1185">Reference proteome</keyword>